<dbReference type="SMART" id="SM00239">
    <property type="entry name" value="C2"/>
    <property type="match status" value="2"/>
</dbReference>
<evidence type="ECO:0000256" key="6">
    <source>
        <dbReference type="PROSITE-ProRule" id="PRU00432"/>
    </source>
</evidence>
<dbReference type="Pfam" id="PF00168">
    <property type="entry name" value="C2"/>
    <property type="match status" value="2"/>
</dbReference>
<dbReference type="SUPFAM" id="SSF50729">
    <property type="entry name" value="PH domain-like"/>
    <property type="match status" value="1"/>
</dbReference>
<dbReference type="InterPro" id="IPR001849">
    <property type="entry name" value="PH_domain"/>
</dbReference>
<evidence type="ECO:0000259" key="9">
    <source>
        <dbReference type="PROSITE" id="PS50018"/>
    </source>
</evidence>
<keyword evidence="5" id="KW-0862">Zinc</keyword>
<dbReference type="Pfam" id="PF00779">
    <property type="entry name" value="BTK"/>
    <property type="match status" value="1"/>
</dbReference>
<protein>
    <recommendedName>
        <fullName evidence="12">Ras GTPase-activating protein</fullName>
    </recommendedName>
</protein>
<evidence type="ECO:0000256" key="5">
    <source>
        <dbReference type="ARBA" id="ARBA00022833"/>
    </source>
</evidence>
<keyword evidence="4 6" id="KW-0863">Zinc-finger</keyword>
<keyword evidence="3" id="KW-0677">Repeat</keyword>
<keyword evidence="2" id="KW-0479">Metal-binding</keyword>
<dbReference type="Gene3D" id="2.60.40.150">
    <property type="entry name" value="C2 domain"/>
    <property type="match status" value="2"/>
</dbReference>
<keyword evidence="11" id="KW-1185">Reference proteome</keyword>
<dbReference type="SMART" id="SM00233">
    <property type="entry name" value="PH"/>
    <property type="match status" value="1"/>
</dbReference>
<dbReference type="InterPro" id="IPR039360">
    <property type="entry name" value="Ras_GTPase"/>
</dbReference>
<dbReference type="SUPFAM" id="SSF48350">
    <property type="entry name" value="GTPase activation domain, GAP"/>
    <property type="match status" value="1"/>
</dbReference>
<dbReference type="PROSITE" id="PS00509">
    <property type="entry name" value="RAS_GTPASE_ACTIV_1"/>
    <property type="match status" value="1"/>
</dbReference>
<dbReference type="PANTHER" id="PTHR10194:SF148">
    <property type="entry name" value="GTPASE-ACTIVATING PROTEIN"/>
    <property type="match status" value="1"/>
</dbReference>
<evidence type="ECO:0000256" key="2">
    <source>
        <dbReference type="ARBA" id="ARBA00022723"/>
    </source>
</evidence>
<dbReference type="InterPro" id="IPR000008">
    <property type="entry name" value="C2_dom"/>
</dbReference>
<dbReference type="PANTHER" id="PTHR10194">
    <property type="entry name" value="RAS GTPASE-ACTIVATING PROTEINS"/>
    <property type="match status" value="1"/>
</dbReference>
<dbReference type="InterPro" id="IPR008936">
    <property type="entry name" value="Rho_GTPase_activation_prot"/>
</dbReference>
<dbReference type="SMART" id="SM00323">
    <property type="entry name" value="RasGAP"/>
    <property type="match status" value="1"/>
</dbReference>
<dbReference type="InterPro" id="IPR011993">
    <property type="entry name" value="PH-like_dom_sf"/>
</dbReference>
<evidence type="ECO:0000259" key="7">
    <source>
        <dbReference type="PROSITE" id="PS50003"/>
    </source>
</evidence>
<dbReference type="CDD" id="cd05128">
    <property type="entry name" value="RasGAP_GAP1_like"/>
    <property type="match status" value="1"/>
</dbReference>
<dbReference type="Pfam" id="PF00169">
    <property type="entry name" value="PH"/>
    <property type="match status" value="1"/>
</dbReference>
<dbReference type="EMBL" id="CADEPI010000095">
    <property type="protein sequence ID" value="CAB3374265.1"/>
    <property type="molecule type" value="Genomic_DNA"/>
</dbReference>
<evidence type="ECO:0000256" key="1">
    <source>
        <dbReference type="ARBA" id="ARBA00022468"/>
    </source>
</evidence>
<dbReference type="Gene3D" id="1.10.506.10">
    <property type="entry name" value="GTPase Activation - p120gap, domain 1"/>
    <property type="match status" value="1"/>
</dbReference>
<sequence>MADDEESVRVEERVKIKIGEAKNLPRRSHGSDANIFCTVSLDQEEIYRTSIISDLSPYIGEEYEFEVPRLFRFLSVYVRDNVGPGTSRVIGKVALRRQHLSNIHDMDHWFPLRPVDADSEVQGKVHLEFKVETIVPNNSSSEPKHRLSVRLIECAELSVKNGACDPYAVVSLLYSNGRVSSKKSRIKKKTTSPVFDECFFFDLPDFDREDLRASVRSKASTSTSQLYQLRDSPEAVELQVAIRHDTAGTTEAAFLGEVKINLQGLLSMDQKPIWYLLNPREGARSPTAASQNIDLGSIRLRIHYTADHVLPSAAYSSLRDLLLASVTAQPVSSSAVFLLGEIVGAKLDAAQPLVRFFMHHEKLVPLIKVLATHETARVIDPNTIFRGNSLATKLVDELMKVSGPHYLRSTLKPVIDAVLSEKKPCEVDPVRLKNPAEAAANLENLLGYVRQVFKAITSSALQCPALMCEAFHQLQQVACSFFKGNNEVRYSVISGFIFLRFFAPAILGPRLFDLTTETIDAQTHRTLTLISKTVQSLGNLVSCKERQTVKEDYMQPVHSLCYTEDHIKAVRQFLEIISASSNPDKHVMAEPVMLKEGMLIKRAQGRKKFGRKNFKKRFFKLTTQDLSYSEKKGEPPLFCIPLSDILAVERLQEDSFKKKNMFQIVQPNGRALYVQASNCVAEKEWVDLLTKICQTNKQRLKHYHPAAYLNSNWLCCRQTREDAEGCRDVTSGLQGAGLQLSLDPDRELERIHSLFAAHMNKLEALKAACEHQSYAGENTESTTNNISANTSLPPLFEDARSCFNTLRALKEITLKLVQRHRSHLNSAQSRTQLGTIHAPIGDDNYLLLTTRASLLPDRQI</sequence>
<feature type="domain" description="Ras-GAP" evidence="9">
    <location>
        <begin position="345"/>
        <end position="539"/>
    </location>
</feature>
<dbReference type="Proteomes" id="UP000494165">
    <property type="component" value="Unassembled WGS sequence"/>
</dbReference>
<dbReference type="GO" id="GO:0035556">
    <property type="term" value="P:intracellular signal transduction"/>
    <property type="evidence" value="ECO:0007669"/>
    <property type="project" value="InterPro"/>
</dbReference>
<keyword evidence="1" id="KW-0343">GTPase activation</keyword>
<evidence type="ECO:0000313" key="10">
    <source>
        <dbReference type="EMBL" id="CAB3374265.1"/>
    </source>
</evidence>
<organism evidence="10 11">
    <name type="scientific">Cloeon dipterum</name>
    <dbReference type="NCBI Taxonomy" id="197152"/>
    <lineage>
        <taxon>Eukaryota</taxon>
        <taxon>Metazoa</taxon>
        <taxon>Ecdysozoa</taxon>
        <taxon>Arthropoda</taxon>
        <taxon>Hexapoda</taxon>
        <taxon>Insecta</taxon>
        <taxon>Pterygota</taxon>
        <taxon>Palaeoptera</taxon>
        <taxon>Ephemeroptera</taxon>
        <taxon>Pisciforma</taxon>
        <taxon>Baetidae</taxon>
        <taxon>Cloeon</taxon>
    </lineage>
</organism>
<dbReference type="OrthoDB" id="1562946at2759"/>
<dbReference type="InterPro" id="IPR035892">
    <property type="entry name" value="C2_domain_sf"/>
</dbReference>
<evidence type="ECO:0000259" key="8">
    <source>
        <dbReference type="PROSITE" id="PS50004"/>
    </source>
</evidence>
<dbReference type="PROSITE" id="PS50003">
    <property type="entry name" value="PH_DOMAIN"/>
    <property type="match status" value="1"/>
</dbReference>
<gene>
    <name evidence="10" type="ORF">CLODIP_2_CD10741</name>
</gene>
<evidence type="ECO:0008006" key="12">
    <source>
        <dbReference type="Google" id="ProtNLM"/>
    </source>
</evidence>
<dbReference type="SUPFAM" id="SSF49562">
    <property type="entry name" value="C2 domain (Calcium/lipid-binding domain, CaLB)"/>
    <property type="match status" value="2"/>
</dbReference>
<feature type="domain" description="C2" evidence="8">
    <location>
        <begin position="1"/>
        <end position="110"/>
    </location>
</feature>
<dbReference type="PROSITE" id="PS50018">
    <property type="entry name" value="RAS_GTPASE_ACTIV_2"/>
    <property type="match status" value="1"/>
</dbReference>
<dbReference type="AlphaFoldDB" id="A0A8S1D1R9"/>
<dbReference type="GO" id="GO:0005096">
    <property type="term" value="F:GTPase activator activity"/>
    <property type="evidence" value="ECO:0007669"/>
    <property type="project" value="UniProtKB-KW"/>
</dbReference>
<dbReference type="PROSITE" id="PS50004">
    <property type="entry name" value="C2"/>
    <property type="match status" value="2"/>
</dbReference>
<proteinExistence type="predicted"/>
<feature type="domain" description="C2" evidence="8">
    <location>
        <begin position="130"/>
        <end position="275"/>
    </location>
</feature>
<dbReference type="PROSITE" id="PS51113">
    <property type="entry name" value="ZF_BTK"/>
    <property type="match status" value="1"/>
</dbReference>
<evidence type="ECO:0000256" key="4">
    <source>
        <dbReference type="ARBA" id="ARBA00022771"/>
    </source>
</evidence>
<dbReference type="InterPro" id="IPR001562">
    <property type="entry name" value="Znf_Btk_motif"/>
</dbReference>
<reference evidence="10 11" key="1">
    <citation type="submission" date="2020-04" db="EMBL/GenBank/DDBJ databases">
        <authorList>
            <person name="Alioto T."/>
            <person name="Alioto T."/>
            <person name="Gomez Garrido J."/>
        </authorList>
    </citation>
    <scope>NUCLEOTIDE SEQUENCE [LARGE SCALE GENOMIC DNA]</scope>
</reference>
<dbReference type="SMART" id="SM00107">
    <property type="entry name" value="BTK"/>
    <property type="match status" value="1"/>
</dbReference>
<name>A0A8S1D1R9_9INSE</name>
<comment type="caution">
    <text evidence="10">The sequence shown here is derived from an EMBL/GenBank/DDBJ whole genome shotgun (WGS) entry which is preliminary data.</text>
</comment>
<accession>A0A8S1D1R9</accession>
<evidence type="ECO:0000256" key="3">
    <source>
        <dbReference type="ARBA" id="ARBA00022737"/>
    </source>
</evidence>
<dbReference type="GO" id="GO:0008270">
    <property type="term" value="F:zinc ion binding"/>
    <property type="evidence" value="ECO:0007669"/>
    <property type="project" value="UniProtKB-KW"/>
</dbReference>
<dbReference type="Pfam" id="PF00616">
    <property type="entry name" value="RasGAP"/>
    <property type="match status" value="2"/>
</dbReference>
<evidence type="ECO:0000313" key="11">
    <source>
        <dbReference type="Proteomes" id="UP000494165"/>
    </source>
</evidence>
<dbReference type="InterPro" id="IPR001936">
    <property type="entry name" value="RasGAP_dom"/>
</dbReference>
<dbReference type="InterPro" id="IPR023152">
    <property type="entry name" value="RasGAP_CS"/>
</dbReference>
<dbReference type="Gene3D" id="2.30.29.30">
    <property type="entry name" value="Pleckstrin-homology domain (PH domain)/Phosphotyrosine-binding domain (PTB)"/>
    <property type="match status" value="1"/>
</dbReference>
<feature type="domain" description="PH" evidence="7">
    <location>
        <begin position="592"/>
        <end position="694"/>
    </location>
</feature>